<dbReference type="AlphaFoldDB" id="A0A6P2DAG2"/>
<evidence type="ECO:0000259" key="3">
    <source>
        <dbReference type="PROSITE" id="PS51186"/>
    </source>
</evidence>
<dbReference type="RefSeq" id="WP_162671161.1">
    <property type="nucleotide sequence ID" value="NZ_LR593886.1"/>
</dbReference>
<evidence type="ECO:0000313" key="5">
    <source>
        <dbReference type="Proteomes" id="UP000464178"/>
    </source>
</evidence>
<dbReference type="GO" id="GO:0016747">
    <property type="term" value="F:acyltransferase activity, transferring groups other than amino-acyl groups"/>
    <property type="evidence" value="ECO:0007669"/>
    <property type="project" value="InterPro"/>
</dbReference>
<organism evidence="4 5">
    <name type="scientific">Gemmata massiliana</name>
    <dbReference type="NCBI Taxonomy" id="1210884"/>
    <lineage>
        <taxon>Bacteria</taxon>
        <taxon>Pseudomonadati</taxon>
        <taxon>Planctomycetota</taxon>
        <taxon>Planctomycetia</taxon>
        <taxon>Gemmatales</taxon>
        <taxon>Gemmataceae</taxon>
        <taxon>Gemmata</taxon>
    </lineage>
</organism>
<dbReference type="SUPFAM" id="SSF55729">
    <property type="entry name" value="Acyl-CoA N-acyltransferases (Nat)"/>
    <property type="match status" value="1"/>
</dbReference>
<dbReference type="Gene3D" id="3.40.630.30">
    <property type="match status" value="1"/>
</dbReference>
<gene>
    <name evidence="4" type="ORF">SOIL9_07670</name>
</gene>
<dbReference type="Pfam" id="PF13673">
    <property type="entry name" value="Acetyltransf_10"/>
    <property type="match status" value="1"/>
</dbReference>
<dbReference type="InterPro" id="IPR000182">
    <property type="entry name" value="GNAT_dom"/>
</dbReference>
<keyword evidence="2" id="KW-0012">Acyltransferase</keyword>
<name>A0A6P2DAG2_9BACT</name>
<sequence length="185" mass="20366">MGTVAFPLRPATRADLPRLCDLIDQSVRALSAGYYTPAQIESALRFVFGPDTQLIADQTYFVIESESGELAAAGGWSRRRTLYGGDQMKATDDPLLDPATEPARIRAFFVHPAWARRGLARQLFERCASDAQRVGFHTLELMATLPGEPLYLALGFTPVERTTTELPDGETLPLVRMTRPLPATS</sequence>
<dbReference type="PANTHER" id="PTHR43877:SF1">
    <property type="entry name" value="ACETYLTRANSFERASE"/>
    <property type="match status" value="1"/>
</dbReference>
<evidence type="ECO:0000256" key="2">
    <source>
        <dbReference type="ARBA" id="ARBA00023315"/>
    </source>
</evidence>
<keyword evidence="5" id="KW-1185">Reference proteome</keyword>
<dbReference type="CDD" id="cd04301">
    <property type="entry name" value="NAT_SF"/>
    <property type="match status" value="1"/>
</dbReference>
<dbReference type="InterPro" id="IPR016181">
    <property type="entry name" value="Acyl_CoA_acyltransferase"/>
</dbReference>
<evidence type="ECO:0000313" key="4">
    <source>
        <dbReference type="EMBL" id="VTR97345.1"/>
    </source>
</evidence>
<keyword evidence="1 4" id="KW-0808">Transferase</keyword>
<reference evidence="4 5" key="1">
    <citation type="submission" date="2019-05" db="EMBL/GenBank/DDBJ databases">
        <authorList>
            <consortium name="Science for Life Laboratories"/>
        </authorList>
    </citation>
    <scope>NUCLEOTIDE SEQUENCE [LARGE SCALE GENOMIC DNA]</scope>
    <source>
        <strain evidence="4">Soil9</strain>
    </source>
</reference>
<dbReference type="EMBL" id="LR593886">
    <property type="protein sequence ID" value="VTR97345.1"/>
    <property type="molecule type" value="Genomic_DNA"/>
</dbReference>
<proteinExistence type="predicted"/>
<dbReference type="PANTHER" id="PTHR43877">
    <property type="entry name" value="AMINOALKYLPHOSPHONATE N-ACETYLTRANSFERASE-RELATED-RELATED"/>
    <property type="match status" value="1"/>
</dbReference>
<protein>
    <recommendedName>
        <fullName evidence="3">N-acetyltransferase domain-containing protein</fullName>
    </recommendedName>
</protein>
<dbReference type="Proteomes" id="UP000464178">
    <property type="component" value="Chromosome"/>
</dbReference>
<feature type="domain" description="N-acetyltransferase" evidence="3">
    <location>
        <begin position="6"/>
        <end position="182"/>
    </location>
</feature>
<evidence type="ECO:0000256" key="1">
    <source>
        <dbReference type="ARBA" id="ARBA00022679"/>
    </source>
</evidence>
<dbReference type="InterPro" id="IPR050832">
    <property type="entry name" value="Bact_Acetyltransf"/>
</dbReference>
<accession>A0A6P2DAG2</accession>
<dbReference type="KEGG" id="gms:SOIL9_07670"/>
<dbReference type="PROSITE" id="PS51186">
    <property type="entry name" value="GNAT"/>
    <property type="match status" value="1"/>
</dbReference>